<dbReference type="WBParaSite" id="Pan_g5661.t1">
    <property type="protein sequence ID" value="Pan_g5661.t1"/>
    <property type="gene ID" value="Pan_g5661"/>
</dbReference>
<name>A0A7E4W0M8_PANRE</name>
<dbReference type="SMART" id="SM00320">
    <property type="entry name" value="WD40"/>
    <property type="match status" value="9"/>
</dbReference>
<dbReference type="InterPro" id="IPR019775">
    <property type="entry name" value="WD40_repeat_CS"/>
</dbReference>
<dbReference type="SUPFAM" id="SSF50978">
    <property type="entry name" value="WD40 repeat-like"/>
    <property type="match status" value="2"/>
</dbReference>
<reference evidence="8" key="2">
    <citation type="submission" date="2020-10" db="UniProtKB">
        <authorList>
            <consortium name="WormBaseParasite"/>
        </authorList>
    </citation>
    <scope>IDENTIFICATION</scope>
</reference>
<evidence type="ECO:0000259" key="6">
    <source>
        <dbReference type="Pfam" id="PF04003"/>
    </source>
</evidence>
<organism evidence="7 8">
    <name type="scientific">Panagrellus redivivus</name>
    <name type="common">Microworm</name>
    <dbReference type="NCBI Taxonomy" id="6233"/>
    <lineage>
        <taxon>Eukaryota</taxon>
        <taxon>Metazoa</taxon>
        <taxon>Ecdysozoa</taxon>
        <taxon>Nematoda</taxon>
        <taxon>Chromadorea</taxon>
        <taxon>Rhabditida</taxon>
        <taxon>Tylenchina</taxon>
        <taxon>Panagrolaimomorpha</taxon>
        <taxon>Panagrolaimoidea</taxon>
        <taxon>Panagrolaimidae</taxon>
        <taxon>Panagrellus</taxon>
    </lineage>
</organism>
<dbReference type="InterPro" id="IPR015943">
    <property type="entry name" value="WD40/YVTN_repeat-like_dom_sf"/>
</dbReference>
<dbReference type="GO" id="GO:0000462">
    <property type="term" value="P:maturation of SSU-rRNA from tricistronic rRNA transcript (SSU-rRNA, 5.8S rRNA, LSU-rRNA)"/>
    <property type="evidence" value="ECO:0007669"/>
    <property type="project" value="TreeGrafter"/>
</dbReference>
<protein>
    <submittedName>
        <fullName evidence="8">Utp12 domain-containing protein</fullName>
    </submittedName>
</protein>
<evidence type="ECO:0000313" key="7">
    <source>
        <dbReference type="Proteomes" id="UP000492821"/>
    </source>
</evidence>
<dbReference type="Pfam" id="PF00400">
    <property type="entry name" value="WD40"/>
    <property type="match status" value="3"/>
</dbReference>
<keyword evidence="7" id="KW-1185">Reference proteome</keyword>
<dbReference type="Gene3D" id="2.130.10.10">
    <property type="entry name" value="YVTN repeat-like/Quinoprotein amine dehydrogenase"/>
    <property type="match status" value="3"/>
</dbReference>
<dbReference type="PROSITE" id="PS00678">
    <property type="entry name" value="WD_REPEATS_1"/>
    <property type="match status" value="1"/>
</dbReference>
<feature type="region of interest" description="Disordered" evidence="5">
    <location>
        <begin position="646"/>
        <end position="675"/>
    </location>
</feature>
<dbReference type="Proteomes" id="UP000492821">
    <property type="component" value="Unassembled WGS sequence"/>
</dbReference>
<dbReference type="AlphaFoldDB" id="A0A7E4W0M8"/>
<proteinExistence type="inferred from homology"/>
<dbReference type="CDD" id="cd00200">
    <property type="entry name" value="WD40"/>
    <property type="match status" value="1"/>
</dbReference>
<evidence type="ECO:0000313" key="8">
    <source>
        <dbReference type="WBParaSite" id="Pan_g5661.t1"/>
    </source>
</evidence>
<dbReference type="InterPro" id="IPR036322">
    <property type="entry name" value="WD40_repeat_dom_sf"/>
</dbReference>
<dbReference type="GO" id="GO:0000028">
    <property type="term" value="P:ribosomal small subunit assembly"/>
    <property type="evidence" value="ECO:0007669"/>
    <property type="project" value="TreeGrafter"/>
</dbReference>
<feature type="domain" description="Small-subunit processome Utp12" evidence="6">
    <location>
        <begin position="752"/>
        <end position="859"/>
    </location>
</feature>
<dbReference type="GO" id="GO:0034388">
    <property type="term" value="C:Pwp2p-containing subcomplex of 90S preribosome"/>
    <property type="evidence" value="ECO:0007669"/>
    <property type="project" value="TreeGrafter"/>
</dbReference>
<dbReference type="PROSITE" id="PS50082">
    <property type="entry name" value="WD_REPEATS_2"/>
    <property type="match status" value="2"/>
</dbReference>
<dbReference type="PANTHER" id="PTHR19858:SF0">
    <property type="entry name" value="PERIODIC TRYPTOPHAN PROTEIN 2 HOMOLOG"/>
    <property type="match status" value="1"/>
</dbReference>
<dbReference type="GO" id="GO:0032040">
    <property type="term" value="C:small-subunit processome"/>
    <property type="evidence" value="ECO:0007669"/>
    <property type="project" value="TreeGrafter"/>
</dbReference>
<dbReference type="Pfam" id="PF04003">
    <property type="entry name" value="Utp12"/>
    <property type="match status" value="1"/>
</dbReference>
<feature type="repeat" description="WD" evidence="4">
    <location>
        <begin position="345"/>
        <end position="386"/>
    </location>
</feature>
<keyword evidence="3" id="KW-0677">Repeat</keyword>
<dbReference type="InterPro" id="IPR007148">
    <property type="entry name" value="SSU_processome_Utp12"/>
</dbReference>
<reference evidence="7" key="1">
    <citation type="journal article" date="2013" name="Genetics">
        <title>The draft genome and transcriptome of Panagrellus redivivus are shaped by the harsh demands of a free-living lifestyle.</title>
        <authorList>
            <person name="Srinivasan J."/>
            <person name="Dillman A.R."/>
            <person name="Macchietto M.G."/>
            <person name="Heikkinen L."/>
            <person name="Lakso M."/>
            <person name="Fracchia K.M."/>
            <person name="Antoshechkin I."/>
            <person name="Mortazavi A."/>
            <person name="Wong G."/>
            <person name="Sternberg P.W."/>
        </authorList>
    </citation>
    <scope>NUCLEOTIDE SEQUENCE [LARGE SCALE GENOMIC DNA]</scope>
    <source>
        <strain evidence="7">MT8872</strain>
    </source>
</reference>
<feature type="repeat" description="WD" evidence="4">
    <location>
        <begin position="387"/>
        <end position="428"/>
    </location>
</feature>
<dbReference type="InterPro" id="IPR027145">
    <property type="entry name" value="PWP2"/>
</dbReference>
<evidence type="ECO:0000256" key="3">
    <source>
        <dbReference type="ARBA" id="ARBA00022737"/>
    </source>
</evidence>
<keyword evidence="2 4" id="KW-0853">WD repeat</keyword>
<accession>A0A7E4W0M8</accession>
<dbReference type="PROSITE" id="PS50294">
    <property type="entry name" value="WD_REPEATS_REGION"/>
    <property type="match status" value="2"/>
</dbReference>
<evidence type="ECO:0000256" key="4">
    <source>
        <dbReference type="PROSITE-ProRule" id="PRU00221"/>
    </source>
</evidence>
<evidence type="ECO:0000256" key="5">
    <source>
        <dbReference type="SAM" id="MobiDB-lite"/>
    </source>
</evidence>
<dbReference type="InterPro" id="IPR001680">
    <property type="entry name" value="WD40_rpt"/>
</dbReference>
<comment type="similarity">
    <text evidence="1">Belongs to the WD repeat PWP2 family.</text>
</comment>
<evidence type="ECO:0000256" key="1">
    <source>
        <dbReference type="ARBA" id="ARBA00010226"/>
    </source>
</evidence>
<sequence>MNINYEFSDMIGSSYKNGNAAFLGPHTVVAPVGNKIKVFNIKENNSWTLPVQSSYNIVILEISPSGKHAFIVNEVGIGMFINLVHGTVLYRMRFGDKVKVVKFSPDGKRLAVCTSGKLHIYRTTFKVHGLFNPFALVQIRKLSTDHIRCLSWSYDSKLLVCGGDDKNLWIVDPNKKLANLTAYGISGHRGRIIGCYFLNRETLDVCSIDDRGELYTWTCELSPHDLVDKSDNEAANEEVEMINYTRGSKDKVTKHLDGNVYEMQLTSACYNPKTKIMSVGYAHGVFLLLEMPSGIVIQNMRASDFKISTLALNDSGDWLAIGCGEGSNSQLIVWEWQSESYILKQQSHSQAVLAAAFSPDGSLLATGAEDGKVKIWNTSSSFCVVTFTEHTAGVSAIAWTQSGKAIVSASLDGTIRAHDIKRYRNFRTMTCPRQTSLGCVIVDDASELVVASSKELFEVYIFSLDTGDMIDNFSGHSSVITKMSISGSNLATISLDQTMRVFNIVDQSQFERINLPNEGLDVKFSPCGKLIAALTYDSAITFFDANTRAEIGTIDTRIDVDSSRLAGEVIKKTTSEKNKSFTCISFSPDSLLILAGGQSNFFCLYSVPDRMLIRKFMLTLNRSLDGVRLDIDYRKITEFGNLENFESSDEENDHLPGSRKRRTKLPGTEKSDNGERSFMPVMRVNAIDFNPTCRSFAVVSTEGIAVYSLDNKRRFDPFELSLDVHPKAVHQALENNEFPKALSMSLRLAKLELIKRVICSIHWERVKFVVSQLSITYVEKLLKVFADEYHFLFGTQFHLFQKWFNAILIVHGGALKTATGSSRQQIVAALTALQHIISVQTQQVFAPVEEVANTLDYILAMRQLKKVDLYGEDESDPEPEIIELDSD</sequence>
<dbReference type="PANTHER" id="PTHR19858">
    <property type="entry name" value="WD40 REPEAT PROTEIN"/>
    <property type="match status" value="1"/>
</dbReference>
<evidence type="ECO:0000256" key="2">
    <source>
        <dbReference type="ARBA" id="ARBA00022574"/>
    </source>
</evidence>